<feature type="transmembrane region" description="Helical" evidence="1">
    <location>
        <begin position="6"/>
        <end position="27"/>
    </location>
</feature>
<keyword evidence="1" id="KW-0812">Transmembrane</keyword>
<evidence type="ECO:0008006" key="3">
    <source>
        <dbReference type="Google" id="ProtNLM"/>
    </source>
</evidence>
<dbReference type="EMBL" id="BK015719">
    <property type="protein sequence ID" value="DAE21869.1"/>
    <property type="molecule type" value="Genomic_DNA"/>
</dbReference>
<evidence type="ECO:0000313" key="2">
    <source>
        <dbReference type="EMBL" id="DAE21869.1"/>
    </source>
</evidence>
<sequence length="147" mass="17258">MHKVLSILSITIMIRYFLTALFAIILASCTTSKEITRTITKHDTLRVTQRDTLHQTIYHRDSIVIRDSIYTEGATLIKERWRERWHIRHDTLRISRVDTIYQAKHSTDKARKLVTRHPWYYGPLPLLGIAALIAGGVWSLAKVYRRF</sequence>
<accession>A0A8S5QT08</accession>
<keyword evidence="1" id="KW-1133">Transmembrane helix</keyword>
<organism evidence="2">
    <name type="scientific">Podoviridae sp. ctxkP1</name>
    <dbReference type="NCBI Taxonomy" id="2826591"/>
    <lineage>
        <taxon>Viruses</taxon>
        <taxon>Duplodnaviria</taxon>
        <taxon>Heunggongvirae</taxon>
        <taxon>Uroviricota</taxon>
        <taxon>Caudoviricetes</taxon>
    </lineage>
</organism>
<dbReference type="PROSITE" id="PS51257">
    <property type="entry name" value="PROKAR_LIPOPROTEIN"/>
    <property type="match status" value="1"/>
</dbReference>
<reference evidence="2" key="1">
    <citation type="journal article" date="2021" name="Proc. Natl. Acad. Sci. U.S.A.">
        <title>A Catalog of Tens of Thousands of Viruses from Human Metagenomes Reveals Hidden Associations with Chronic Diseases.</title>
        <authorList>
            <person name="Tisza M.J."/>
            <person name="Buck C.B."/>
        </authorList>
    </citation>
    <scope>NUCLEOTIDE SEQUENCE</scope>
    <source>
        <strain evidence="2">CtxkP1</strain>
    </source>
</reference>
<keyword evidence="1" id="KW-0472">Membrane</keyword>
<name>A0A8S5QT08_9CAUD</name>
<proteinExistence type="predicted"/>
<feature type="transmembrane region" description="Helical" evidence="1">
    <location>
        <begin position="119"/>
        <end position="141"/>
    </location>
</feature>
<protein>
    <recommendedName>
        <fullName evidence="3">Lipoprotein</fullName>
    </recommendedName>
</protein>
<evidence type="ECO:0000256" key="1">
    <source>
        <dbReference type="SAM" id="Phobius"/>
    </source>
</evidence>